<feature type="domain" description="Reverse transcriptase" evidence="10">
    <location>
        <begin position="75"/>
        <end position="300"/>
    </location>
</feature>
<dbReference type="AlphaFoldDB" id="A0A246IDZ3"/>
<evidence type="ECO:0000256" key="7">
    <source>
        <dbReference type="ARBA" id="ARBA00023118"/>
    </source>
</evidence>
<keyword evidence="4" id="KW-0479">Metal-binding</keyword>
<dbReference type="PANTHER" id="PTHR34047">
    <property type="entry name" value="NUCLEAR INTRON MATURASE 1, MITOCHONDRIAL-RELATED"/>
    <property type="match status" value="1"/>
</dbReference>
<keyword evidence="2" id="KW-0808">Transferase</keyword>
<dbReference type="GO" id="GO:0046872">
    <property type="term" value="F:metal ion binding"/>
    <property type="evidence" value="ECO:0007669"/>
    <property type="project" value="UniProtKB-KW"/>
</dbReference>
<dbReference type="CDD" id="cd03487">
    <property type="entry name" value="RT_Bac_retron_II"/>
    <property type="match status" value="1"/>
</dbReference>
<dbReference type="PRINTS" id="PR00866">
    <property type="entry name" value="RNADNAPOLMS"/>
</dbReference>
<comment type="similarity">
    <text evidence="8">Belongs to the bacterial reverse transcriptase family.</text>
</comment>
<evidence type="ECO:0000256" key="5">
    <source>
        <dbReference type="ARBA" id="ARBA00022842"/>
    </source>
</evidence>
<evidence type="ECO:0000313" key="12">
    <source>
        <dbReference type="Proteomes" id="UP000197090"/>
    </source>
</evidence>
<gene>
    <name evidence="11" type="ORF">CEE63_03805</name>
</gene>
<evidence type="ECO:0000256" key="9">
    <source>
        <dbReference type="ARBA" id="ARBA00048173"/>
    </source>
</evidence>
<sequence>MHSSALNGPVGPRASPLSQCGLCALNVTLRGKLMPMSASPPPIKKTSLLSPNAIAFRSIKSRSELANWIGIKESTLIYILYRLPTSKKYTDFLIPKRNGGTRMISAPRKALKYAQKRISSVLYDISPPRNLSKGYIPGRGIFDHAYRHRRRSTVVTADIKGFFPSINFGRVRGMFAAAPFGLPLDVATMLAQLCCKDGELPQGSPSSPAISNIICRSLDLDLAGFSRKHRITVTRYADDVCFSTNMRKNLFPLVERNDLLGEVPGGEVSRIFEKNGFELNLKKFNLSKSNSRQMITGLIVNSHVNVPRQWKRQLRTLLHLRSRMEDAQATEIANTWARPQASRKGVTESIDHLIRGKASFAAYIDSRSGTRHIASLHRGYPKLRQMLPRMNPSFPVRIMAEGPTDLLHLEAALRHCSDRIDFSNVALRLHNYQGDVGDTDMIKTLHRINKVDVEELTIGIFDHDNPSFLKEISLNEGSHVRLGRMVFAACLSRPKFVTGNYCIESLYRRIDSSRVTSEGRRLYFSDEFDAEGLHSQGVLRRQYPKKTALVLSERVFDPKDPNISLTLSKTDFAAMVNAGAAPFSDMDFSGFLPTLAHLRKMIDEAMYFSGNS</sequence>
<keyword evidence="5" id="KW-0460">Magnesium</keyword>
<evidence type="ECO:0000256" key="4">
    <source>
        <dbReference type="ARBA" id="ARBA00022723"/>
    </source>
</evidence>
<dbReference type="InterPro" id="IPR051083">
    <property type="entry name" value="GrpII_Intron_Splice-Mob/Def"/>
</dbReference>
<accession>A0A246IDZ3</accession>
<dbReference type="GO" id="GO:0051607">
    <property type="term" value="P:defense response to virus"/>
    <property type="evidence" value="ECO:0007669"/>
    <property type="project" value="UniProtKB-KW"/>
</dbReference>
<dbReference type="SUPFAM" id="SSF56672">
    <property type="entry name" value="DNA/RNA polymerases"/>
    <property type="match status" value="1"/>
</dbReference>
<dbReference type="GO" id="GO:0003964">
    <property type="term" value="F:RNA-directed DNA polymerase activity"/>
    <property type="evidence" value="ECO:0007669"/>
    <property type="project" value="UniProtKB-KW"/>
</dbReference>
<reference evidence="11 12" key="1">
    <citation type="submission" date="2017-06" db="EMBL/GenBank/DDBJ databases">
        <authorList>
            <person name="Kim H.J."/>
            <person name="Triplett B.A."/>
        </authorList>
    </citation>
    <scope>NUCLEOTIDE SEQUENCE [LARGE SCALE GENOMIC DNA]</scope>
    <source>
        <strain evidence="11 12">594</strain>
    </source>
</reference>
<keyword evidence="7" id="KW-0051">Antiviral defense</keyword>
<dbReference type="PANTHER" id="PTHR34047:SF7">
    <property type="entry name" value="RNA-DIRECTED DNA POLYMERASE"/>
    <property type="match status" value="1"/>
</dbReference>
<keyword evidence="6" id="KW-0695">RNA-directed DNA polymerase</keyword>
<evidence type="ECO:0000259" key="10">
    <source>
        <dbReference type="PROSITE" id="PS50878"/>
    </source>
</evidence>
<dbReference type="EC" id="2.7.7.49" evidence="1"/>
<name>A0A246IDZ3_STEMA</name>
<proteinExistence type="inferred from homology"/>
<dbReference type="InterPro" id="IPR043502">
    <property type="entry name" value="DNA/RNA_pol_sf"/>
</dbReference>
<evidence type="ECO:0000256" key="6">
    <source>
        <dbReference type="ARBA" id="ARBA00022918"/>
    </source>
</evidence>
<comment type="catalytic activity">
    <reaction evidence="9">
        <text>DNA(n) + a 2'-deoxyribonucleoside 5'-triphosphate = DNA(n+1) + diphosphate</text>
        <dbReference type="Rhea" id="RHEA:22508"/>
        <dbReference type="Rhea" id="RHEA-COMP:17339"/>
        <dbReference type="Rhea" id="RHEA-COMP:17340"/>
        <dbReference type="ChEBI" id="CHEBI:33019"/>
        <dbReference type="ChEBI" id="CHEBI:61560"/>
        <dbReference type="ChEBI" id="CHEBI:173112"/>
        <dbReference type="EC" id="2.7.7.49"/>
    </reaction>
</comment>
<comment type="caution">
    <text evidence="11">The sequence shown here is derived from an EMBL/GenBank/DDBJ whole genome shotgun (WGS) entry which is preliminary data.</text>
</comment>
<protein>
    <recommendedName>
        <fullName evidence="1">RNA-directed DNA polymerase</fullName>
        <ecNumber evidence="1">2.7.7.49</ecNumber>
    </recommendedName>
</protein>
<dbReference type="Proteomes" id="UP000197090">
    <property type="component" value="Unassembled WGS sequence"/>
</dbReference>
<organism evidence="11 12">
    <name type="scientific">Stenotrophomonas maltophilia</name>
    <name type="common">Pseudomonas maltophilia</name>
    <name type="synonym">Xanthomonas maltophilia</name>
    <dbReference type="NCBI Taxonomy" id="40324"/>
    <lineage>
        <taxon>Bacteria</taxon>
        <taxon>Pseudomonadati</taxon>
        <taxon>Pseudomonadota</taxon>
        <taxon>Gammaproteobacteria</taxon>
        <taxon>Lysobacterales</taxon>
        <taxon>Lysobacteraceae</taxon>
        <taxon>Stenotrophomonas</taxon>
        <taxon>Stenotrophomonas maltophilia group</taxon>
    </lineage>
</organism>
<evidence type="ECO:0000256" key="1">
    <source>
        <dbReference type="ARBA" id="ARBA00012493"/>
    </source>
</evidence>
<evidence type="ECO:0000313" key="11">
    <source>
        <dbReference type="EMBL" id="OWQ77544.1"/>
    </source>
</evidence>
<keyword evidence="3" id="KW-0548">Nucleotidyltransferase</keyword>
<dbReference type="PROSITE" id="PS50878">
    <property type="entry name" value="RT_POL"/>
    <property type="match status" value="1"/>
</dbReference>
<evidence type="ECO:0000256" key="3">
    <source>
        <dbReference type="ARBA" id="ARBA00022695"/>
    </source>
</evidence>
<evidence type="ECO:0000256" key="2">
    <source>
        <dbReference type="ARBA" id="ARBA00022679"/>
    </source>
</evidence>
<dbReference type="InterPro" id="IPR000477">
    <property type="entry name" value="RT_dom"/>
</dbReference>
<dbReference type="EMBL" id="NIVX01000031">
    <property type="protein sequence ID" value="OWQ77544.1"/>
    <property type="molecule type" value="Genomic_DNA"/>
</dbReference>
<dbReference type="GO" id="GO:0003723">
    <property type="term" value="F:RNA binding"/>
    <property type="evidence" value="ECO:0007669"/>
    <property type="project" value="InterPro"/>
</dbReference>
<evidence type="ECO:0000256" key="8">
    <source>
        <dbReference type="ARBA" id="ARBA00034120"/>
    </source>
</evidence>
<dbReference type="Pfam" id="PF00078">
    <property type="entry name" value="RVT_1"/>
    <property type="match status" value="1"/>
</dbReference>
<dbReference type="InterPro" id="IPR000123">
    <property type="entry name" value="Reverse_transcriptase_msDNA"/>
</dbReference>